<evidence type="ECO:0000313" key="5">
    <source>
        <dbReference type="Proteomes" id="UP001143370"/>
    </source>
</evidence>
<keyword evidence="2" id="KW-0413">Isomerase</keyword>
<dbReference type="Pfam" id="PF07221">
    <property type="entry name" value="GlcNAc_2-epim"/>
    <property type="match status" value="1"/>
</dbReference>
<feature type="region of interest" description="Disordered" evidence="3">
    <location>
        <begin position="399"/>
        <end position="422"/>
    </location>
</feature>
<dbReference type="RefSeq" id="WP_213375033.1">
    <property type="nucleotide sequence ID" value="NZ_BSFJ01000014.1"/>
</dbReference>
<evidence type="ECO:0008006" key="6">
    <source>
        <dbReference type="Google" id="ProtNLM"/>
    </source>
</evidence>
<evidence type="ECO:0000313" key="4">
    <source>
        <dbReference type="EMBL" id="GLK72423.1"/>
    </source>
</evidence>
<evidence type="ECO:0000256" key="1">
    <source>
        <dbReference type="ARBA" id="ARBA00008558"/>
    </source>
</evidence>
<dbReference type="Gene3D" id="1.50.10.10">
    <property type="match status" value="1"/>
</dbReference>
<feature type="compositionally biased region" description="Basic and acidic residues" evidence="3">
    <location>
        <begin position="410"/>
        <end position="422"/>
    </location>
</feature>
<dbReference type="GO" id="GO:0005975">
    <property type="term" value="P:carbohydrate metabolic process"/>
    <property type="evidence" value="ECO:0007669"/>
    <property type="project" value="InterPro"/>
</dbReference>
<dbReference type="AlphaFoldDB" id="A0A9W6J9Y0"/>
<comment type="caution">
    <text evidence="4">The sequence shown here is derived from an EMBL/GenBank/DDBJ whole genome shotgun (WGS) entry which is preliminary data.</text>
</comment>
<dbReference type="InterPro" id="IPR012341">
    <property type="entry name" value="6hp_glycosidase-like_sf"/>
</dbReference>
<name>A0A9W6J9Y0_9HYPH</name>
<sequence length="422" mass="45166">MNPTALPDRAPATPARALPAPLSTWLTNRFLPLWVARARADRRPGYVEAVRQDGLSLPAQPRSTLVTARLVYTFSLGHALTEGAGCREAAGHGLAFLLDACRREDGRFAHLPRSDGGPPAAEADLYDLAFVLLALAGHAGAFGGDGTFALAEGIAADLDGRLTHPDGGYHDPGVAGSLRRQFPHMHLFEAFQILARLRPGTGWERRGAAIVDLVEHRLIAADGSIAEWYGPDWHPVADAARAGCEIGHQFEWAWLLHRHGRTAGAVRAADLGDRLYRFGIAAAAIGTAGLGGPLPNAIDGAGRPIGERRPLWPLTELLRASLATEMAGGAGAAEAQRLADRTARLLFERHLDPSTGLWINETDSNGRPMGDEIPLRVLYHLVPAFAAYSQAREGAFATDSPLFDGSGAPADRRHLASDPRWL</sequence>
<dbReference type="Proteomes" id="UP001143370">
    <property type="component" value="Unassembled WGS sequence"/>
</dbReference>
<reference evidence="4" key="1">
    <citation type="journal article" date="2014" name="Int. J. Syst. Evol. Microbiol.">
        <title>Complete genome sequence of Corynebacterium casei LMG S-19264T (=DSM 44701T), isolated from a smear-ripened cheese.</title>
        <authorList>
            <consortium name="US DOE Joint Genome Institute (JGI-PGF)"/>
            <person name="Walter F."/>
            <person name="Albersmeier A."/>
            <person name="Kalinowski J."/>
            <person name="Ruckert C."/>
        </authorList>
    </citation>
    <scope>NUCLEOTIDE SEQUENCE</scope>
    <source>
        <strain evidence="4">VKM B-2484</strain>
    </source>
</reference>
<gene>
    <name evidence="4" type="ORF">GCM10017643_25390</name>
</gene>
<dbReference type="PANTHER" id="PTHR15108">
    <property type="entry name" value="N-ACYLGLUCOSAMINE-2-EPIMERASE"/>
    <property type="match status" value="1"/>
</dbReference>
<comment type="similarity">
    <text evidence="1">Belongs to the N-acylglucosamine 2-epimerase family.</text>
</comment>
<dbReference type="SUPFAM" id="SSF48208">
    <property type="entry name" value="Six-hairpin glycosidases"/>
    <property type="match status" value="1"/>
</dbReference>
<evidence type="ECO:0000256" key="3">
    <source>
        <dbReference type="SAM" id="MobiDB-lite"/>
    </source>
</evidence>
<reference evidence="4" key="2">
    <citation type="submission" date="2023-01" db="EMBL/GenBank/DDBJ databases">
        <authorList>
            <person name="Sun Q."/>
            <person name="Evtushenko L."/>
        </authorList>
    </citation>
    <scope>NUCLEOTIDE SEQUENCE</scope>
    <source>
        <strain evidence="4">VKM B-2484</strain>
    </source>
</reference>
<dbReference type="InterPro" id="IPR008928">
    <property type="entry name" value="6-hairpin_glycosidase_sf"/>
</dbReference>
<proteinExistence type="inferred from homology"/>
<accession>A0A9W6J9Y0</accession>
<evidence type="ECO:0000256" key="2">
    <source>
        <dbReference type="ARBA" id="ARBA00023235"/>
    </source>
</evidence>
<dbReference type="EMBL" id="BSFJ01000014">
    <property type="protein sequence ID" value="GLK72423.1"/>
    <property type="molecule type" value="Genomic_DNA"/>
</dbReference>
<keyword evidence="5" id="KW-1185">Reference proteome</keyword>
<dbReference type="InterPro" id="IPR010819">
    <property type="entry name" value="AGE/CE"/>
</dbReference>
<dbReference type="GO" id="GO:0016853">
    <property type="term" value="F:isomerase activity"/>
    <property type="evidence" value="ECO:0007669"/>
    <property type="project" value="UniProtKB-KW"/>
</dbReference>
<organism evidence="4 5">
    <name type="scientific">Ancylobacter dichloromethanicus</name>
    <dbReference type="NCBI Taxonomy" id="518825"/>
    <lineage>
        <taxon>Bacteria</taxon>
        <taxon>Pseudomonadati</taxon>
        <taxon>Pseudomonadota</taxon>
        <taxon>Alphaproteobacteria</taxon>
        <taxon>Hyphomicrobiales</taxon>
        <taxon>Xanthobacteraceae</taxon>
        <taxon>Ancylobacter</taxon>
    </lineage>
</organism>
<protein>
    <recommendedName>
        <fullName evidence="6">Mannose-6-phosphate isomerase</fullName>
    </recommendedName>
</protein>